<proteinExistence type="predicted"/>
<dbReference type="RefSeq" id="WP_130418025.1">
    <property type="nucleotide sequence ID" value="NZ_SHKW01000001.1"/>
</dbReference>
<protein>
    <submittedName>
        <fullName evidence="1">Uncharacterized protein</fullName>
    </submittedName>
</protein>
<organism evidence="1 2">
    <name type="scientific">Edaphobacter modestus</name>
    <dbReference type="NCBI Taxonomy" id="388466"/>
    <lineage>
        <taxon>Bacteria</taxon>
        <taxon>Pseudomonadati</taxon>
        <taxon>Acidobacteriota</taxon>
        <taxon>Terriglobia</taxon>
        <taxon>Terriglobales</taxon>
        <taxon>Acidobacteriaceae</taxon>
        <taxon>Edaphobacter</taxon>
    </lineage>
</organism>
<reference evidence="1 2" key="1">
    <citation type="submission" date="2019-02" db="EMBL/GenBank/DDBJ databases">
        <title>Genomic Encyclopedia of Archaeal and Bacterial Type Strains, Phase II (KMG-II): from individual species to whole genera.</title>
        <authorList>
            <person name="Goeker M."/>
        </authorList>
    </citation>
    <scope>NUCLEOTIDE SEQUENCE [LARGE SCALE GENOMIC DNA]</scope>
    <source>
        <strain evidence="1 2">DSM 18101</strain>
    </source>
</reference>
<gene>
    <name evidence="1" type="ORF">BDD14_1276</name>
</gene>
<dbReference type="EMBL" id="SHKW01000001">
    <property type="protein sequence ID" value="RZU39881.1"/>
    <property type="molecule type" value="Genomic_DNA"/>
</dbReference>
<dbReference type="OrthoDB" id="3078761at2"/>
<dbReference type="AlphaFoldDB" id="A0A4Q7YSD3"/>
<dbReference type="Proteomes" id="UP000292958">
    <property type="component" value="Unassembled WGS sequence"/>
</dbReference>
<name>A0A4Q7YSD3_9BACT</name>
<evidence type="ECO:0000313" key="2">
    <source>
        <dbReference type="Proteomes" id="UP000292958"/>
    </source>
</evidence>
<sequence>MHRRKALLLFASGAVGRKSFGQVSSIPEGRPSDAHITWVTESLKRMMTIKPGMTRKTLLTVFTTEGGISTRYWRTFVSQDCAYFKVDIKFRIPNQTEQDAHGHATTEEDDNDIIASISRPYLEFSVTD</sequence>
<comment type="caution">
    <text evidence="1">The sequence shown here is derived from an EMBL/GenBank/DDBJ whole genome shotgun (WGS) entry which is preliminary data.</text>
</comment>
<accession>A0A4Q7YSD3</accession>
<evidence type="ECO:0000313" key="1">
    <source>
        <dbReference type="EMBL" id="RZU39881.1"/>
    </source>
</evidence>
<keyword evidence="2" id="KW-1185">Reference proteome</keyword>